<evidence type="ECO:0000313" key="3">
    <source>
        <dbReference type="EMBL" id="TGN23125.1"/>
    </source>
</evidence>
<dbReference type="Gene3D" id="1.10.10.10">
    <property type="entry name" value="Winged helix-like DNA-binding domain superfamily/Winged helix DNA-binding domain"/>
    <property type="match status" value="1"/>
</dbReference>
<dbReference type="SMART" id="SM00421">
    <property type="entry name" value="HTH_LUXR"/>
    <property type="match status" value="1"/>
</dbReference>
<organism evidence="3 4">
    <name type="scientific">Empedobacter tilapiae</name>
    <dbReference type="NCBI Taxonomy" id="2491114"/>
    <lineage>
        <taxon>Bacteria</taxon>
        <taxon>Pseudomonadati</taxon>
        <taxon>Bacteroidota</taxon>
        <taxon>Flavobacteriia</taxon>
        <taxon>Flavobacteriales</taxon>
        <taxon>Weeksellaceae</taxon>
        <taxon>Empedobacter</taxon>
    </lineage>
</organism>
<name>A0A4Z1BM24_9FLAO</name>
<feature type="transmembrane region" description="Helical" evidence="1">
    <location>
        <begin position="52"/>
        <end position="71"/>
    </location>
</feature>
<accession>A0A4Z1BM24</accession>
<sequence>MNLFSLAISVIFFINGIRDLYFGYTIYFFVLIGLGTIYFLIFFFTKIQFNPLTWFLNLVFILFIIFFFSTTKGFENGISLYYFVILISSLFIFNEKNTVKYNIVLYMLVLILFMVSHHFDFKIFTIEKNNNDEFTKNQRIFTFLETFIGIICFAYFILSKHFKIAVLYKQTLRSENIIKELRRKNQVDSQHIIIEDIVKLAMKDDIAFIPKIKLVFPELYNNLIRINPEITPDEFKFCSLLKLGFTTKDIAEYNNLAIRTVQTRKSRLRKSFNISSDVDLYKWIDEI</sequence>
<evidence type="ECO:0000256" key="1">
    <source>
        <dbReference type="SAM" id="Phobius"/>
    </source>
</evidence>
<dbReference type="OrthoDB" id="1452766at2"/>
<protein>
    <submittedName>
        <fullName evidence="3">Diguanylate cyclase</fullName>
    </submittedName>
</protein>
<comment type="caution">
    <text evidence="3">The sequence shown here is derived from an EMBL/GenBank/DDBJ whole genome shotgun (WGS) entry which is preliminary data.</text>
</comment>
<proteinExistence type="predicted"/>
<keyword evidence="1" id="KW-0472">Membrane</keyword>
<feature type="transmembrane region" description="Helical" evidence="1">
    <location>
        <begin position="77"/>
        <end position="94"/>
    </location>
</feature>
<dbReference type="SUPFAM" id="SSF46894">
    <property type="entry name" value="C-terminal effector domain of the bipartite response regulators"/>
    <property type="match status" value="1"/>
</dbReference>
<dbReference type="InterPro" id="IPR000792">
    <property type="entry name" value="Tscrpt_reg_LuxR_C"/>
</dbReference>
<keyword evidence="1" id="KW-1133">Transmembrane helix</keyword>
<dbReference type="GO" id="GO:0006355">
    <property type="term" value="P:regulation of DNA-templated transcription"/>
    <property type="evidence" value="ECO:0007669"/>
    <property type="project" value="InterPro"/>
</dbReference>
<dbReference type="EMBL" id="SRPE01000012">
    <property type="protein sequence ID" value="TGN23125.1"/>
    <property type="molecule type" value="Genomic_DNA"/>
</dbReference>
<keyword evidence="1" id="KW-0812">Transmembrane</keyword>
<evidence type="ECO:0000313" key="4">
    <source>
        <dbReference type="Proteomes" id="UP000297998"/>
    </source>
</evidence>
<keyword evidence="4" id="KW-1185">Reference proteome</keyword>
<reference evidence="3 4" key="1">
    <citation type="submission" date="2019-03" db="EMBL/GenBank/DDBJ databases">
        <title>Empedobacter tilapiae sp. nov., isolated from an intestine of Nile tilapia Oreochromis niloticus.</title>
        <authorList>
            <person name="Kim Y.-O."/>
            <person name="Yoon J.-H."/>
        </authorList>
    </citation>
    <scope>NUCLEOTIDE SEQUENCE [LARGE SCALE GENOMIC DNA]</scope>
    <source>
        <strain evidence="3 4">MRS2</strain>
    </source>
</reference>
<dbReference type="Proteomes" id="UP000297998">
    <property type="component" value="Unassembled WGS sequence"/>
</dbReference>
<feature type="domain" description="HTH luxR-type" evidence="2">
    <location>
        <begin position="227"/>
        <end position="284"/>
    </location>
</feature>
<feature type="transmembrane region" description="Helical" evidence="1">
    <location>
        <begin position="139"/>
        <end position="158"/>
    </location>
</feature>
<dbReference type="AlphaFoldDB" id="A0A4Z1BM24"/>
<gene>
    <name evidence="3" type="ORF">E4J94_15010</name>
</gene>
<dbReference type="InterPro" id="IPR016032">
    <property type="entry name" value="Sig_transdc_resp-reg_C-effctor"/>
</dbReference>
<dbReference type="GO" id="GO:0003677">
    <property type="term" value="F:DNA binding"/>
    <property type="evidence" value="ECO:0007669"/>
    <property type="project" value="InterPro"/>
</dbReference>
<dbReference type="InterPro" id="IPR036388">
    <property type="entry name" value="WH-like_DNA-bd_sf"/>
</dbReference>
<feature type="transmembrane region" description="Helical" evidence="1">
    <location>
        <begin position="101"/>
        <end position="119"/>
    </location>
</feature>
<evidence type="ECO:0000259" key="2">
    <source>
        <dbReference type="SMART" id="SM00421"/>
    </source>
</evidence>
<feature type="transmembrane region" description="Helical" evidence="1">
    <location>
        <begin position="26"/>
        <end position="45"/>
    </location>
</feature>